<proteinExistence type="inferred from homology"/>
<keyword evidence="6" id="KW-0970">Cilium biogenesis/degradation</keyword>
<reference evidence="12" key="1">
    <citation type="submission" date="2014-01" db="EMBL/GenBank/DDBJ databases">
        <title>The Genome Sequence of Anopheles farauti FAR1 (V2).</title>
        <authorList>
            <consortium name="The Broad Institute Genomics Platform"/>
            <person name="Neafsey D.E."/>
            <person name="Besansky N."/>
            <person name="Howell P."/>
            <person name="Walton C."/>
            <person name="Young S.K."/>
            <person name="Zeng Q."/>
            <person name="Gargeya S."/>
            <person name="Fitzgerald M."/>
            <person name="Haas B."/>
            <person name="Abouelleil A."/>
            <person name="Allen A.W."/>
            <person name="Alvarado L."/>
            <person name="Arachchi H.M."/>
            <person name="Berlin A.M."/>
            <person name="Chapman S.B."/>
            <person name="Gainer-Dewar J."/>
            <person name="Goldberg J."/>
            <person name="Griggs A."/>
            <person name="Gujja S."/>
            <person name="Hansen M."/>
            <person name="Howarth C."/>
            <person name="Imamovic A."/>
            <person name="Ireland A."/>
            <person name="Larimer J."/>
            <person name="McCowan C."/>
            <person name="Murphy C."/>
            <person name="Pearson M."/>
            <person name="Poon T.W."/>
            <person name="Priest M."/>
            <person name="Roberts A."/>
            <person name="Saif S."/>
            <person name="Shea T."/>
            <person name="Sisk P."/>
            <person name="Sykes S."/>
            <person name="Wortman J."/>
            <person name="Nusbaum C."/>
            <person name="Birren B."/>
        </authorList>
    </citation>
    <scope>NUCLEOTIDE SEQUENCE [LARGE SCALE GENOMIC DNA]</scope>
    <source>
        <strain evidence="12">FAR1</strain>
    </source>
</reference>
<dbReference type="PANTHER" id="PTHR34031">
    <property type="entry name" value="CENTROSOMAL PROTEIN OF 162 KDA"/>
    <property type="match status" value="1"/>
</dbReference>
<sequence>MPTEPDGIGKWSPNSIEPECRQTCVASADTSLDEFLEHELVCWLNEDKPIGEEVAVLYPELYGELSHLFRIAANETDNRCVEDILSEAERLMQETPLPTDVRNQPQQSSPMGWNELLQPSELVNGSLPSGMARQQQLGSNHQPHQNGHQNLKDPDWLDCNNGTGDSQFSLRVSDSDIAPSVQSSSPPPLASKKVSPQDSPARRQQQQQQHDLSSSCSTATIKTTSTQRQRRHSAITELSTAMKNTHDVLSLYVQCVRNQYETTRTKQDATTNTVDPEVCDRSTQPSPTLEEAAADSWAKDRHLRTRILEIQDRLKDTEERYKSAKMLLDGRSAAYRNMHELYSAIQQENDKLQFDIRNITKGADLIKSQLQDAQSDRDAAIELQKIFQLELEASRTEKRRLQDGAEKDRRMIQDLQRQCREMERILTRKYPDNVSKLIVGFKTKDEQGSTPSSNRQQLVQQIEQLQADAKKQDATAQGILEGMHAQFNSVQTKYETHIADLEMQVLSLQEINAKLSEKIARQAKALDSLVPVAPPSTDSSYTQIDSDCGLNPPAAVPMRSSAIQTDEIGSSEPAAATRAVPATKKPAAVAPGKEDAHLLATIRGMRIELANKEKTVHRLTRELEECKKTIRKLQKKLELPAGGPAVPAVPAKNDNGRKLRNRDDRDDAETKLRNLQAIQEQERESFQKSIRCLQQQLAECEQKLLQRSNLRNVYYGLKAKRKRSLLKRIVVPQGRLIPARKCWMTATGGSKSPSVVKGLVQALLRNDLNHYTKAKSCWLRQVVATGDSNESNFVQHPDCSSH</sequence>
<evidence type="ECO:0000313" key="11">
    <source>
        <dbReference type="EnsemblMetazoa" id="AFAF001936-PA"/>
    </source>
</evidence>
<feature type="region of interest" description="Disordered" evidence="10">
    <location>
        <begin position="121"/>
        <end position="232"/>
    </location>
</feature>
<evidence type="ECO:0000256" key="9">
    <source>
        <dbReference type="SAM" id="Coils"/>
    </source>
</evidence>
<feature type="compositionally biased region" description="Polar residues" evidence="10">
    <location>
        <begin position="210"/>
        <end position="227"/>
    </location>
</feature>
<evidence type="ECO:0000256" key="8">
    <source>
        <dbReference type="ARBA" id="ARBA00023212"/>
    </source>
</evidence>
<feature type="region of interest" description="Disordered" evidence="10">
    <location>
        <begin position="94"/>
        <end position="113"/>
    </location>
</feature>
<dbReference type="EMBL" id="AXCN02002155">
    <property type="status" value="NOT_ANNOTATED_CDS"/>
    <property type="molecule type" value="Genomic_DNA"/>
</dbReference>
<evidence type="ECO:0000256" key="2">
    <source>
        <dbReference type="ARBA" id="ARBA00009485"/>
    </source>
</evidence>
<comment type="similarity">
    <text evidence="2">Belongs to the CEP162 family.</text>
</comment>
<keyword evidence="4" id="KW-0963">Cytoplasm</keyword>
<evidence type="ECO:0000256" key="5">
    <source>
        <dbReference type="ARBA" id="ARBA00022701"/>
    </source>
</evidence>
<keyword evidence="8" id="KW-0206">Cytoskeleton</keyword>
<dbReference type="PANTHER" id="PTHR34031:SF1">
    <property type="entry name" value="CENTROSOMAL PROTEIN OF 162 KDA"/>
    <property type="match status" value="1"/>
</dbReference>
<dbReference type="GO" id="GO:0005814">
    <property type="term" value="C:centriole"/>
    <property type="evidence" value="ECO:0007669"/>
    <property type="project" value="UniProtKB-SubCell"/>
</dbReference>
<protein>
    <recommendedName>
        <fullName evidence="3">Centrosomal protein of 162 kDa</fullName>
    </recommendedName>
</protein>
<feature type="compositionally biased region" description="Polar residues" evidence="10">
    <location>
        <begin position="101"/>
        <end position="111"/>
    </location>
</feature>
<dbReference type="GO" id="GO:0060271">
    <property type="term" value="P:cilium assembly"/>
    <property type="evidence" value="ECO:0007669"/>
    <property type="project" value="TreeGrafter"/>
</dbReference>
<keyword evidence="5" id="KW-0493">Microtubule</keyword>
<dbReference type="InterPro" id="IPR038774">
    <property type="entry name" value="CEP162-like"/>
</dbReference>
<evidence type="ECO:0000256" key="10">
    <source>
        <dbReference type="SAM" id="MobiDB-lite"/>
    </source>
</evidence>
<dbReference type="EMBL" id="AXCN02002156">
    <property type="status" value="NOT_ANNOTATED_CDS"/>
    <property type="molecule type" value="Genomic_DNA"/>
</dbReference>
<dbReference type="GO" id="GO:0005879">
    <property type="term" value="C:axonemal microtubule"/>
    <property type="evidence" value="ECO:0007669"/>
    <property type="project" value="TreeGrafter"/>
</dbReference>
<evidence type="ECO:0000313" key="12">
    <source>
        <dbReference type="Proteomes" id="UP000075886"/>
    </source>
</evidence>
<feature type="coiled-coil region" evidence="9">
    <location>
        <begin position="602"/>
        <end position="636"/>
    </location>
</feature>
<dbReference type="AlphaFoldDB" id="A0A182Q2R5"/>
<feature type="compositionally biased region" description="Basic and acidic residues" evidence="10">
    <location>
        <begin position="654"/>
        <end position="667"/>
    </location>
</feature>
<keyword evidence="12" id="KW-1185">Reference proteome</keyword>
<feature type="coiled-coil region" evidence="9">
    <location>
        <begin position="398"/>
        <end position="425"/>
    </location>
</feature>
<comment type="subcellular location">
    <subcellularLocation>
        <location evidence="1">Cytoplasm</location>
        <location evidence="1">Cytoskeleton</location>
        <location evidence="1">Microtubule organizing center</location>
        <location evidence="1">Centrosome</location>
        <location evidence="1">Centriole</location>
    </subcellularLocation>
</comment>
<dbReference type="STRING" id="69004.A0A182Q2R5"/>
<dbReference type="EnsemblMetazoa" id="AFAF001936-RA">
    <property type="protein sequence ID" value="AFAF001936-PA"/>
    <property type="gene ID" value="AFAF001936"/>
</dbReference>
<feature type="compositionally biased region" description="Low complexity" evidence="10">
    <location>
        <begin position="641"/>
        <end position="651"/>
    </location>
</feature>
<evidence type="ECO:0000256" key="4">
    <source>
        <dbReference type="ARBA" id="ARBA00022490"/>
    </source>
</evidence>
<dbReference type="VEuPathDB" id="VectorBase:AFAF001936"/>
<organism evidence="11 12">
    <name type="scientific">Anopheles farauti</name>
    <dbReference type="NCBI Taxonomy" id="69004"/>
    <lineage>
        <taxon>Eukaryota</taxon>
        <taxon>Metazoa</taxon>
        <taxon>Ecdysozoa</taxon>
        <taxon>Arthropoda</taxon>
        <taxon>Hexapoda</taxon>
        <taxon>Insecta</taxon>
        <taxon>Pterygota</taxon>
        <taxon>Neoptera</taxon>
        <taxon>Endopterygota</taxon>
        <taxon>Diptera</taxon>
        <taxon>Nematocera</taxon>
        <taxon>Culicoidea</taxon>
        <taxon>Culicidae</taxon>
        <taxon>Anophelinae</taxon>
        <taxon>Anopheles</taxon>
    </lineage>
</organism>
<feature type="compositionally biased region" description="Polar residues" evidence="10">
    <location>
        <begin position="160"/>
        <end position="172"/>
    </location>
</feature>
<name>A0A182Q2R5_9DIPT</name>
<accession>A0A182Q2R5</accession>
<feature type="region of interest" description="Disordered" evidence="10">
    <location>
        <begin position="641"/>
        <end position="667"/>
    </location>
</feature>
<reference evidence="11" key="2">
    <citation type="submission" date="2020-05" db="UniProtKB">
        <authorList>
            <consortium name="EnsemblMetazoa"/>
        </authorList>
    </citation>
    <scope>IDENTIFICATION</scope>
    <source>
        <strain evidence="11">FAR1</strain>
    </source>
</reference>
<dbReference type="Proteomes" id="UP000075886">
    <property type="component" value="Unassembled WGS sequence"/>
</dbReference>
<feature type="coiled-coil region" evidence="9">
    <location>
        <begin position="455"/>
        <end position="518"/>
    </location>
</feature>
<evidence type="ECO:0000256" key="6">
    <source>
        <dbReference type="ARBA" id="ARBA00022794"/>
    </source>
</evidence>
<feature type="compositionally biased region" description="Polar residues" evidence="10">
    <location>
        <begin position="121"/>
        <end position="149"/>
    </location>
</feature>
<feature type="region of interest" description="Disordered" evidence="10">
    <location>
        <begin position="266"/>
        <end position="290"/>
    </location>
</feature>
<evidence type="ECO:0000256" key="7">
    <source>
        <dbReference type="ARBA" id="ARBA00023054"/>
    </source>
</evidence>
<evidence type="ECO:0000256" key="1">
    <source>
        <dbReference type="ARBA" id="ARBA00004114"/>
    </source>
</evidence>
<evidence type="ECO:0000256" key="3">
    <source>
        <dbReference type="ARBA" id="ARBA00021406"/>
    </source>
</evidence>
<keyword evidence="7 9" id="KW-0175">Coiled coil</keyword>